<dbReference type="OrthoDB" id="5730382at2"/>
<dbReference type="Gene3D" id="3.90.226.10">
    <property type="entry name" value="2-enoyl-CoA Hydratase, Chain A, domain 1"/>
    <property type="match status" value="1"/>
</dbReference>
<dbReference type="InterPro" id="IPR001753">
    <property type="entry name" value="Enoyl-CoA_hydra/iso"/>
</dbReference>
<dbReference type="Proteomes" id="UP000253370">
    <property type="component" value="Unassembled WGS sequence"/>
</dbReference>
<dbReference type="InterPro" id="IPR018376">
    <property type="entry name" value="Enoyl-CoA_hyd/isom_CS"/>
</dbReference>
<accession>A0A365UCK0</accession>
<keyword evidence="2" id="KW-0456">Lyase</keyword>
<dbReference type="InterPro" id="IPR020719">
    <property type="entry name" value="RNA3'_term_phos_cycl-like_CS"/>
</dbReference>
<dbReference type="PROSITE" id="PS01287">
    <property type="entry name" value="RTC"/>
    <property type="match status" value="1"/>
</dbReference>
<dbReference type="InterPro" id="IPR029045">
    <property type="entry name" value="ClpP/crotonase-like_dom_sf"/>
</dbReference>
<keyword evidence="5" id="KW-1185">Reference proteome</keyword>
<dbReference type="PANTHER" id="PTHR43802">
    <property type="entry name" value="ENOYL-COA HYDRATASE"/>
    <property type="match status" value="1"/>
</dbReference>
<evidence type="ECO:0000256" key="2">
    <source>
        <dbReference type="ARBA" id="ARBA00023239"/>
    </source>
</evidence>
<evidence type="ECO:0000313" key="5">
    <source>
        <dbReference type="Proteomes" id="UP000253370"/>
    </source>
</evidence>
<dbReference type="Gene3D" id="1.10.12.10">
    <property type="entry name" value="Lyase 2-enoyl-coa Hydratase, Chain A, domain 2"/>
    <property type="match status" value="1"/>
</dbReference>
<proteinExistence type="inferred from homology"/>
<organism evidence="4 5">
    <name type="scientific">Rhodosalinus halophilus</name>
    <dbReference type="NCBI Taxonomy" id="2259333"/>
    <lineage>
        <taxon>Bacteria</taxon>
        <taxon>Pseudomonadati</taxon>
        <taxon>Pseudomonadota</taxon>
        <taxon>Alphaproteobacteria</taxon>
        <taxon>Rhodobacterales</taxon>
        <taxon>Paracoccaceae</taxon>
        <taxon>Rhodosalinus</taxon>
    </lineage>
</organism>
<dbReference type="PANTHER" id="PTHR43802:SF1">
    <property type="entry name" value="IP11341P-RELATED"/>
    <property type="match status" value="1"/>
</dbReference>
<evidence type="ECO:0000256" key="1">
    <source>
        <dbReference type="ARBA" id="ARBA00005254"/>
    </source>
</evidence>
<comment type="caution">
    <text evidence="4">The sequence shown here is derived from an EMBL/GenBank/DDBJ whole genome shotgun (WGS) entry which is preliminary data.</text>
</comment>
<reference evidence="4 5" key="1">
    <citation type="submission" date="2018-07" db="EMBL/GenBank/DDBJ databases">
        <title>Rhodosalinus sp. strain E84T genomic sequence and assembly.</title>
        <authorList>
            <person name="Liu Z.-W."/>
            <person name="Lu D.-C."/>
        </authorList>
    </citation>
    <scope>NUCLEOTIDE SEQUENCE [LARGE SCALE GENOMIC DNA]</scope>
    <source>
        <strain evidence="4 5">E84</strain>
    </source>
</reference>
<dbReference type="SUPFAM" id="SSF52096">
    <property type="entry name" value="ClpP/crotonase"/>
    <property type="match status" value="1"/>
</dbReference>
<dbReference type="PROSITE" id="PS00166">
    <property type="entry name" value="ENOYL_COA_HYDRATASE"/>
    <property type="match status" value="1"/>
</dbReference>
<dbReference type="EMBL" id="QNTQ01000004">
    <property type="protein sequence ID" value="RBI86758.1"/>
    <property type="molecule type" value="Genomic_DNA"/>
</dbReference>
<evidence type="ECO:0000313" key="4">
    <source>
        <dbReference type="EMBL" id="RBI86758.1"/>
    </source>
</evidence>
<dbReference type="AlphaFoldDB" id="A0A365UCK0"/>
<comment type="similarity">
    <text evidence="1 3">Belongs to the enoyl-CoA hydratase/isomerase family.</text>
</comment>
<dbReference type="GO" id="GO:0016829">
    <property type="term" value="F:lyase activity"/>
    <property type="evidence" value="ECO:0007669"/>
    <property type="project" value="UniProtKB-KW"/>
</dbReference>
<dbReference type="InterPro" id="IPR014748">
    <property type="entry name" value="Enoyl-CoA_hydra_C"/>
</dbReference>
<dbReference type="CDD" id="cd06558">
    <property type="entry name" value="crotonase-like"/>
    <property type="match status" value="1"/>
</dbReference>
<sequence>MSEIEIERQGHVAVLWLNRPDRLNAVDEAMTAAMRAALPEIEADDDVRAVVLAGRGRAFCAGMDLAAFAEGQRPGLTDPDRFAGFANAQRTKPVIAAVQGAALAGGFEIVLACDMVVAAEGAKFGLPEVKRGLFPAGGGTIRLPRRIPPAIANEILLTGELIEADRAHALGLVNRVVPPAVLLDSALSLAGRIAENAPLAVRSALALARDAAATAEVELWAANDALWDRVEASDDALEGARAFAEKRAPDWTGR</sequence>
<dbReference type="FunFam" id="3.90.226.10:FF:000009">
    <property type="entry name" value="Carnitinyl-CoA dehydratase"/>
    <property type="match status" value="1"/>
</dbReference>
<dbReference type="Pfam" id="PF00378">
    <property type="entry name" value="ECH_1"/>
    <property type="match status" value="1"/>
</dbReference>
<dbReference type="RefSeq" id="WP_113288308.1">
    <property type="nucleotide sequence ID" value="NZ_QNTQ01000004.1"/>
</dbReference>
<dbReference type="NCBIfam" id="NF006100">
    <property type="entry name" value="PRK08252.1"/>
    <property type="match status" value="1"/>
</dbReference>
<name>A0A365UCK0_9RHOB</name>
<gene>
    <name evidence="4" type="ORF">DRV85_04885</name>
</gene>
<protein>
    <submittedName>
        <fullName evidence="4">Enoyl-CoA hydratase</fullName>
    </submittedName>
</protein>
<evidence type="ECO:0000256" key="3">
    <source>
        <dbReference type="RuleBase" id="RU003707"/>
    </source>
</evidence>